<feature type="compositionally biased region" description="Low complexity" evidence="1">
    <location>
        <begin position="21"/>
        <end position="47"/>
    </location>
</feature>
<dbReference type="PANTHER" id="PTHR13593">
    <property type="match status" value="1"/>
</dbReference>
<accession>N1PQU2</accession>
<dbReference type="SUPFAM" id="SSF51695">
    <property type="entry name" value="PLC-like phosphodiesterases"/>
    <property type="match status" value="1"/>
</dbReference>
<dbReference type="InterPro" id="IPR051057">
    <property type="entry name" value="PI-PLC_domain"/>
</dbReference>
<name>N1PQU2_DOTSN</name>
<proteinExistence type="predicted"/>
<organism evidence="3 4">
    <name type="scientific">Dothistroma septosporum (strain NZE10 / CBS 128990)</name>
    <name type="common">Red band needle blight fungus</name>
    <name type="synonym">Mycosphaerella pini</name>
    <dbReference type="NCBI Taxonomy" id="675120"/>
    <lineage>
        <taxon>Eukaryota</taxon>
        <taxon>Fungi</taxon>
        <taxon>Dikarya</taxon>
        <taxon>Ascomycota</taxon>
        <taxon>Pezizomycotina</taxon>
        <taxon>Dothideomycetes</taxon>
        <taxon>Dothideomycetidae</taxon>
        <taxon>Mycosphaerellales</taxon>
        <taxon>Mycosphaerellaceae</taxon>
        <taxon>Dothistroma</taxon>
    </lineage>
</organism>
<feature type="chain" id="PRO_5004109270" description="PLC-like phosphodiesterase" evidence="2">
    <location>
        <begin position="18"/>
        <end position="481"/>
    </location>
</feature>
<dbReference type="HOGENOM" id="CLU_037358_0_1_1"/>
<dbReference type="AlphaFoldDB" id="N1PQU2"/>
<keyword evidence="4" id="KW-1185">Reference proteome</keyword>
<reference evidence="3 4" key="2">
    <citation type="journal article" date="2012" name="PLoS Pathog.">
        <title>Diverse lifestyles and strategies of plant pathogenesis encoded in the genomes of eighteen Dothideomycetes fungi.</title>
        <authorList>
            <person name="Ohm R.A."/>
            <person name="Feau N."/>
            <person name="Henrissat B."/>
            <person name="Schoch C.L."/>
            <person name="Horwitz B.A."/>
            <person name="Barry K.W."/>
            <person name="Condon B.J."/>
            <person name="Copeland A.C."/>
            <person name="Dhillon B."/>
            <person name="Glaser F."/>
            <person name="Hesse C.N."/>
            <person name="Kosti I."/>
            <person name="LaButti K."/>
            <person name="Lindquist E.A."/>
            <person name="Lucas S."/>
            <person name="Salamov A.A."/>
            <person name="Bradshaw R.E."/>
            <person name="Ciuffetti L."/>
            <person name="Hamelin R.C."/>
            <person name="Kema G.H.J."/>
            <person name="Lawrence C."/>
            <person name="Scott J.A."/>
            <person name="Spatafora J.W."/>
            <person name="Turgeon B.G."/>
            <person name="de Wit P.J.G.M."/>
            <person name="Zhong S."/>
            <person name="Goodwin S.B."/>
            <person name="Grigoriev I.V."/>
        </authorList>
    </citation>
    <scope>NUCLEOTIDE SEQUENCE [LARGE SCALE GENOMIC DNA]</scope>
    <source>
        <strain evidence="4">NZE10 / CBS 128990</strain>
    </source>
</reference>
<dbReference type="Pfam" id="PF26146">
    <property type="entry name" value="PI-PLC_X"/>
    <property type="match status" value="1"/>
</dbReference>
<dbReference type="eggNOG" id="ENOG502RUV2">
    <property type="taxonomic scope" value="Eukaryota"/>
</dbReference>
<dbReference type="Gene3D" id="3.20.20.190">
    <property type="entry name" value="Phosphatidylinositol (PI) phosphodiesterase"/>
    <property type="match status" value="1"/>
</dbReference>
<dbReference type="EMBL" id="KB446539">
    <property type="protein sequence ID" value="EME44789.1"/>
    <property type="molecule type" value="Genomic_DNA"/>
</dbReference>
<dbReference type="GO" id="GO:0008081">
    <property type="term" value="F:phosphoric diester hydrolase activity"/>
    <property type="evidence" value="ECO:0007669"/>
    <property type="project" value="InterPro"/>
</dbReference>
<dbReference type="STRING" id="675120.N1PQU2"/>
<keyword evidence="2" id="KW-0732">Signal</keyword>
<dbReference type="PANTHER" id="PTHR13593:SF140">
    <property type="entry name" value="PLC-LIKE PHOSPHODIESTERASE"/>
    <property type="match status" value="1"/>
</dbReference>
<gene>
    <name evidence="3" type="ORF">DOTSEDRAFT_152827</name>
</gene>
<dbReference type="GO" id="GO:0006629">
    <property type="term" value="P:lipid metabolic process"/>
    <property type="evidence" value="ECO:0007669"/>
    <property type="project" value="InterPro"/>
</dbReference>
<feature type="signal peptide" evidence="2">
    <location>
        <begin position="1"/>
        <end position="17"/>
    </location>
</feature>
<sequence>MMPSALWLLCLAVATRAQDTTSTASSGSSGSSGSSTTSSESQSSTASDPNFSFTNALSTISGGVPTSAFTGSEFIYLSPTAQSTVQTLTETTSINGSLTTYTTTSSASASSNSQITVSSKSVSLTQLIGATQNSTSNSTASSTSSAAQPTNTVPCNGYPELCNRQYSNITQVAAHNAFFVIKNNAASNQDLSVPTQMNDGIRMLTGEVHYVNDTLYNCHTSCELLNAGTYESGLVTVREWLQSHPYDVMTLLIVNSDFVAVENFTAPFENAGLTPYLYTPSYIPQYRNQWPTLGEMILRNDRLVVFMDYQANQTSVPYILDEFTHMWETPFSPQDQAFPCTQQRPPNLNQTVARDQYMYLANHNLNTAIDLSSIGIDTSDVLVPNTADINQTNGQQNEYGRLGEMNTNCTETWGHPPNWLLVDYYNYGSPEPGSVFQVAASANGVTYNKQCCGLATSAAPLVRISSAGLGVAIVVAMFMTW</sequence>
<dbReference type="InterPro" id="IPR017946">
    <property type="entry name" value="PLC-like_Pdiesterase_TIM-brl"/>
</dbReference>
<evidence type="ECO:0000313" key="4">
    <source>
        <dbReference type="Proteomes" id="UP000016933"/>
    </source>
</evidence>
<dbReference type="Proteomes" id="UP000016933">
    <property type="component" value="Unassembled WGS sequence"/>
</dbReference>
<reference evidence="4" key="1">
    <citation type="journal article" date="2012" name="PLoS Genet.">
        <title>The genomes of the fungal plant pathogens Cladosporium fulvum and Dothistroma septosporum reveal adaptation to different hosts and lifestyles but also signatures of common ancestry.</title>
        <authorList>
            <person name="de Wit P.J.G.M."/>
            <person name="van der Burgt A."/>
            <person name="Oekmen B."/>
            <person name="Stergiopoulos I."/>
            <person name="Abd-Elsalam K.A."/>
            <person name="Aerts A.L."/>
            <person name="Bahkali A.H."/>
            <person name="Beenen H.G."/>
            <person name="Chettri P."/>
            <person name="Cox M.P."/>
            <person name="Datema E."/>
            <person name="de Vries R.P."/>
            <person name="Dhillon B."/>
            <person name="Ganley A.R."/>
            <person name="Griffiths S.A."/>
            <person name="Guo Y."/>
            <person name="Hamelin R.C."/>
            <person name="Henrissat B."/>
            <person name="Kabir M.S."/>
            <person name="Jashni M.K."/>
            <person name="Kema G."/>
            <person name="Klaubauf S."/>
            <person name="Lapidus A."/>
            <person name="Levasseur A."/>
            <person name="Lindquist E."/>
            <person name="Mehrabi R."/>
            <person name="Ohm R.A."/>
            <person name="Owen T.J."/>
            <person name="Salamov A."/>
            <person name="Schwelm A."/>
            <person name="Schijlen E."/>
            <person name="Sun H."/>
            <person name="van den Burg H.A."/>
            <person name="van Ham R.C.H.J."/>
            <person name="Zhang S."/>
            <person name="Goodwin S.B."/>
            <person name="Grigoriev I.V."/>
            <person name="Collemare J."/>
            <person name="Bradshaw R.E."/>
        </authorList>
    </citation>
    <scope>NUCLEOTIDE SEQUENCE [LARGE SCALE GENOMIC DNA]</scope>
    <source>
        <strain evidence="4">NZE10 / CBS 128990</strain>
    </source>
</reference>
<dbReference type="OrthoDB" id="7984201at2759"/>
<dbReference type="OMA" id="CNNYVEF"/>
<protein>
    <recommendedName>
        <fullName evidence="5">PLC-like phosphodiesterase</fullName>
    </recommendedName>
</protein>
<evidence type="ECO:0000313" key="3">
    <source>
        <dbReference type="EMBL" id="EME44789.1"/>
    </source>
</evidence>
<feature type="region of interest" description="Disordered" evidence="1">
    <location>
        <begin position="21"/>
        <end position="49"/>
    </location>
</feature>
<evidence type="ECO:0000256" key="2">
    <source>
        <dbReference type="SAM" id="SignalP"/>
    </source>
</evidence>
<evidence type="ECO:0000256" key="1">
    <source>
        <dbReference type="SAM" id="MobiDB-lite"/>
    </source>
</evidence>
<evidence type="ECO:0008006" key="5">
    <source>
        <dbReference type="Google" id="ProtNLM"/>
    </source>
</evidence>